<feature type="transmembrane region" description="Helical" evidence="6">
    <location>
        <begin position="129"/>
        <end position="149"/>
    </location>
</feature>
<reference evidence="7" key="1">
    <citation type="journal article" date="2021" name="Nat. Commun.">
        <title>Genomic analyses provide insights into spinach domestication and the genetic basis of agronomic traits.</title>
        <authorList>
            <person name="Cai X."/>
            <person name="Sun X."/>
            <person name="Xu C."/>
            <person name="Sun H."/>
            <person name="Wang X."/>
            <person name="Ge C."/>
            <person name="Zhang Z."/>
            <person name="Wang Q."/>
            <person name="Fei Z."/>
            <person name="Jiao C."/>
            <person name="Wang Q."/>
        </authorList>
    </citation>
    <scope>NUCLEOTIDE SEQUENCE [LARGE SCALE GENOMIC DNA]</scope>
    <source>
        <strain evidence="7">cv. Varoflay</strain>
    </source>
</reference>
<dbReference type="KEGG" id="soe:110797337"/>
<sequence>MGTLIGHVGPGFGFFAIGLWHLFNHLRLLALKGPNNYKSLPWFPSTLHHRLRRLELHLIMIATFFSVAMELFIGPARHQPFDPDGTIPSNHLHNFEHSSISLTFFVYAFFALALDKWREGGGRNIRAQYDVVQLLGALAFGQQLLLFHLHSSDHMGVEGQYHWLLQLVVFISLSTTILGIAYPGSFVIAYTRSLSILYQGVWLMVMGFALWTPHLISKGCFMHEEEGHKVVRCDGKESLHRAKALVNIQFSWLLILLGVFATSFYVFIMKAYDVEYYSPMALCDQEGEEDVEAQKIEGKIIETHNFVSGAGNNNSNKGIDHMER</sequence>
<dbReference type="GO" id="GO:0016020">
    <property type="term" value="C:membrane"/>
    <property type="evidence" value="ECO:0007669"/>
    <property type="project" value="UniProtKB-SubCell"/>
</dbReference>
<dbReference type="AlphaFoldDB" id="A0A9R0K4E4"/>
<comment type="subcellular location">
    <subcellularLocation>
        <location evidence="1">Membrane</location>
        <topology evidence="1">Multi-pass membrane protein</topology>
    </subcellularLocation>
</comment>
<dbReference type="GeneID" id="110797337"/>
<keyword evidence="5 6" id="KW-0472">Membrane</keyword>
<feature type="transmembrane region" description="Helical" evidence="6">
    <location>
        <begin position="194"/>
        <end position="212"/>
    </location>
</feature>
<gene>
    <name evidence="8" type="primary">LOC110797337</name>
</gene>
<accession>A0A9R0K4E4</accession>
<evidence type="ECO:0000313" key="8">
    <source>
        <dbReference type="RefSeq" id="XP_021858131.1"/>
    </source>
</evidence>
<feature type="transmembrane region" description="Helical" evidence="6">
    <location>
        <begin position="97"/>
        <end position="117"/>
    </location>
</feature>
<dbReference type="Pfam" id="PF04819">
    <property type="entry name" value="DUF716"/>
    <property type="match status" value="1"/>
</dbReference>
<evidence type="ECO:0000256" key="5">
    <source>
        <dbReference type="ARBA" id="ARBA00023136"/>
    </source>
</evidence>
<evidence type="ECO:0000313" key="7">
    <source>
        <dbReference type="Proteomes" id="UP000813463"/>
    </source>
</evidence>
<dbReference type="Proteomes" id="UP000813463">
    <property type="component" value="Chromosome 4"/>
</dbReference>
<proteinExistence type="inferred from homology"/>
<dbReference type="PANTHER" id="PTHR46285">
    <property type="entry name" value="PROTEINASE INHIBITOR I4, SERPIN (DUF716)-RELATED"/>
    <property type="match status" value="1"/>
</dbReference>
<keyword evidence="4 6" id="KW-1133">Transmembrane helix</keyword>
<feature type="transmembrane region" description="Helical" evidence="6">
    <location>
        <begin position="56"/>
        <end position="77"/>
    </location>
</feature>
<keyword evidence="7" id="KW-1185">Reference proteome</keyword>
<dbReference type="RefSeq" id="XP_021858131.1">
    <property type="nucleotide sequence ID" value="XM_022002439.2"/>
</dbReference>
<dbReference type="OrthoDB" id="551896at2759"/>
<evidence type="ECO:0000256" key="4">
    <source>
        <dbReference type="ARBA" id="ARBA00022989"/>
    </source>
</evidence>
<reference evidence="8" key="2">
    <citation type="submission" date="2025-08" db="UniProtKB">
        <authorList>
            <consortium name="RefSeq"/>
        </authorList>
    </citation>
    <scope>IDENTIFICATION</scope>
    <source>
        <tissue evidence="8">Leaf</tissue>
    </source>
</reference>
<evidence type="ECO:0008006" key="9">
    <source>
        <dbReference type="Google" id="ProtNLM"/>
    </source>
</evidence>
<protein>
    <recommendedName>
        <fullName evidence="9">Transmembrane protein 45A-like</fullName>
    </recommendedName>
</protein>
<feature type="transmembrane region" description="Helical" evidence="6">
    <location>
        <begin position="12"/>
        <end position="30"/>
    </location>
</feature>
<evidence type="ECO:0000256" key="6">
    <source>
        <dbReference type="SAM" id="Phobius"/>
    </source>
</evidence>
<evidence type="ECO:0000256" key="3">
    <source>
        <dbReference type="ARBA" id="ARBA00022692"/>
    </source>
</evidence>
<evidence type="ECO:0000256" key="2">
    <source>
        <dbReference type="ARBA" id="ARBA00006948"/>
    </source>
</evidence>
<dbReference type="InterPro" id="IPR006904">
    <property type="entry name" value="DUF716"/>
</dbReference>
<name>A0A9R0K4E4_SPIOL</name>
<feature type="transmembrane region" description="Helical" evidence="6">
    <location>
        <begin position="250"/>
        <end position="268"/>
    </location>
</feature>
<evidence type="ECO:0000256" key="1">
    <source>
        <dbReference type="ARBA" id="ARBA00004141"/>
    </source>
</evidence>
<dbReference type="PANTHER" id="PTHR46285:SF3">
    <property type="entry name" value="PROTEINASE INHIBITOR I4, SERPIN (DUF716)"/>
    <property type="match status" value="1"/>
</dbReference>
<organism evidence="7 8">
    <name type="scientific">Spinacia oleracea</name>
    <name type="common">Spinach</name>
    <dbReference type="NCBI Taxonomy" id="3562"/>
    <lineage>
        <taxon>Eukaryota</taxon>
        <taxon>Viridiplantae</taxon>
        <taxon>Streptophyta</taxon>
        <taxon>Embryophyta</taxon>
        <taxon>Tracheophyta</taxon>
        <taxon>Spermatophyta</taxon>
        <taxon>Magnoliopsida</taxon>
        <taxon>eudicotyledons</taxon>
        <taxon>Gunneridae</taxon>
        <taxon>Pentapetalae</taxon>
        <taxon>Caryophyllales</taxon>
        <taxon>Chenopodiaceae</taxon>
        <taxon>Chenopodioideae</taxon>
        <taxon>Anserineae</taxon>
        <taxon>Spinacia</taxon>
    </lineage>
</organism>
<keyword evidence="3 6" id="KW-0812">Transmembrane</keyword>
<comment type="similarity">
    <text evidence="2">Belongs to the TMEM45 family.</text>
</comment>
<feature type="transmembrane region" description="Helical" evidence="6">
    <location>
        <begin position="161"/>
        <end position="182"/>
    </location>
</feature>